<evidence type="ECO:0000256" key="2">
    <source>
        <dbReference type="ARBA" id="ARBA00022604"/>
    </source>
</evidence>
<proteinExistence type="predicted"/>
<reference evidence="5" key="2">
    <citation type="submission" date="2014-06" db="EMBL/GenBank/DDBJ databases">
        <authorList>
            <person name="Genoscope - CEA"/>
        </authorList>
    </citation>
    <scope>NUCLEOTIDE SEQUENCE</scope>
</reference>
<dbReference type="EMBL" id="HG994355">
    <property type="protein sequence ID" value="CAF2155582.1"/>
    <property type="molecule type" value="Genomic_DNA"/>
</dbReference>
<dbReference type="Proteomes" id="UP001295469">
    <property type="component" value="Chromosome A01"/>
</dbReference>
<organism evidence="5 6">
    <name type="scientific">Brassica napus</name>
    <name type="common">Rape</name>
    <dbReference type="NCBI Taxonomy" id="3708"/>
    <lineage>
        <taxon>Eukaryota</taxon>
        <taxon>Viridiplantae</taxon>
        <taxon>Streptophyta</taxon>
        <taxon>Embryophyta</taxon>
        <taxon>Tracheophyta</taxon>
        <taxon>Spermatophyta</taxon>
        <taxon>Magnoliopsida</taxon>
        <taxon>eudicotyledons</taxon>
        <taxon>Gunneridae</taxon>
        <taxon>Pentapetalae</taxon>
        <taxon>rosids</taxon>
        <taxon>malvids</taxon>
        <taxon>Brassicales</taxon>
        <taxon>Brassicaceae</taxon>
        <taxon>Brassiceae</taxon>
        <taxon>Brassica</taxon>
    </lineage>
</organism>
<sequence length="129" mass="14703">MMLTFSKLVESFKDLEPDVLMSQLDSLKVSFAKLKKHGFDVSAPLTRINELLALKDRQQKAIKEKNGLDKEVIALKEEFGGMEDKILELERQQVVLKEKICQMESCGRDRGVELDNLESEFKATSSAPW</sequence>
<dbReference type="EMBL" id="LK032116">
    <property type="protein sequence ID" value="CDY21146.1"/>
    <property type="molecule type" value="Genomic_DNA"/>
</dbReference>
<name>A0A078G6T1_BRANA</name>
<reference evidence="4" key="3">
    <citation type="submission" date="2021-01" db="EMBL/GenBank/DDBJ databases">
        <authorList>
            <consortium name="Genoscope - CEA"/>
            <person name="William W."/>
        </authorList>
    </citation>
    <scope>NUCLEOTIDE SEQUENCE</scope>
</reference>
<accession>A0A078G6T1</accession>
<dbReference type="AlphaFoldDB" id="A0A078G6T1"/>
<dbReference type="Gramene" id="CDY21146">
    <property type="protein sequence ID" value="CDY21146"/>
    <property type="gene ID" value="GSBRNA2T00015333001"/>
</dbReference>
<keyword evidence="1" id="KW-0813">Transport</keyword>
<evidence type="ECO:0000256" key="1">
    <source>
        <dbReference type="ARBA" id="ARBA00022448"/>
    </source>
</evidence>
<keyword evidence="6" id="KW-1185">Reference proteome</keyword>
<dbReference type="Proteomes" id="UP000028999">
    <property type="component" value="Unassembled WGS sequence"/>
</dbReference>
<dbReference type="PaxDb" id="3708-A0A078G6T1"/>
<protein>
    <submittedName>
        <fullName evidence="4">(rape) hypothetical protein</fullName>
    </submittedName>
    <submittedName>
        <fullName evidence="5">BnaA01g33770D protein</fullName>
    </submittedName>
</protein>
<evidence type="ECO:0000256" key="3">
    <source>
        <dbReference type="SAM" id="Coils"/>
    </source>
</evidence>
<feature type="coiled-coil region" evidence="3">
    <location>
        <begin position="58"/>
        <end position="92"/>
    </location>
</feature>
<keyword evidence="2" id="KW-0341">Growth regulation</keyword>
<evidence type="ECO:0000313" key="4">
    <source>
        <dbReference type="EMBL" id="CAF2155582.1"/>
    </source>
</evidence>
<dbReference type="InterPro" id="IPR007930">
    <property type="entry name" value="DUF724"/>
</dbReference>
<keyword evidence="3" id="KW-0175">Coiled coil</keyword>
<gene>
    <name evidence="5" type="primary">BnaA01g33770D</name>
    <name evidence="4" type="ORF">DARMORV10_A01P41160.1</name>
    <name evidence="5" type="ORF">GSBRNA2T00015333001</name>
</gene>
<evidence type="ECO:0000313" key="6">
    <source>
        <dbReference type="Proteomes" id="UP000028999"/>
    </source>
</evidence>
<evidence type="ECO:0000313" key="5">
    <source>
        <dbReference type="EMBL" id="CDY21146.1"/>
    </source>
</evidence>
<dbReference type="Pfam" id="PF05266">
    <property type="entry name" value="DUF724"/>
    <property type="match status" value="1"/>
</dbReference>
<reference evidence="5 6" key="1">
    <citation type="journal article" date="2014" name="Science">
        <title>Plant genetics. Early allopolyploid evolution in the post-Neolithic Brassica napus oilseed genome.</title>
        <authorList>
            <person name="Chalhoub B."/>
            <person name="Denoeud F."/>
            <person name="Liu S."/>
            <person name="Parkin I.A."/>
            <person name="Tang H."/>
            <person name="Wang X."/>
            <person name="Chiquet J."/>
            <person name="Belcram H."/>
            <person name="Tong C."/>
            <person name="Samans B."/>
            <person name="Correa M."/>
            <person name="Da Silva C."/>
            <person name="Just J."/>
            <person name="Falentin C."/>
            <person name="Koh C.S."/>
            <person name="Le Clainche I."/>
            <person name="Bernard M."/>
            <person name="Bento P."/>
            <person name="Noel B."/>
            <person name="Labadie K."/>
            <person name="Alberti A."/>
            <person name="Charles M."/>
            <person name="Arnaud D."/>
            <person name="Guo H."/>
            <person name="Daviaud C."/>
            <person name="Alamery S."/>
            <person name="Jabbari K."/>
            <person name="Zhao M."/>
            <person name="Edger P.P."/>
            <person name="Chelaifa H."/>
            <person name="Tack D."/>
            <person name="Lassalle G."/>
            <person name="Mestiri I."/>
            <person name="Schnel N."/>
            <person name="Le Paslier M.C."/>
            <person name="Fan G."/>
            <person name="Renault V."/>
            <person name="Bayer P.E."/>
            <person name="Golicz A.A."/>
            <person name="Manoli S."/>
            <person name="Lee T.H."/>
            <person name="Thi V.H."/>
            <person name="Chalabi S."/>
            <person name="Hu Q."/>
            <person name="Fan C."/>
            <person name="Tollenaere R."/>
            <person name="Lu Y."/>
            <person name="Battail C."/>
            <person name="Shen J."/>
            <person name="Sidebottom C.H."/>
            <person name="Wang X."/>
            <person name="Canaguier A."/>
            <person name="Chauveau A."/>
            <person name="Berard A."/>
            <person name="Deniot G."/>
            <person name="Guan M."/>
            <person name="Liu Z."/>
            <person name="Sun F."/>
            <person name="Lim Y.P."/>
            <person name="Lyons E."/>
            <person name="Town C.D."/>
            <person name="Bancroft I."/>
            <person name="Wang X."/>
            <person name="Meng J."/>
            <person name="Ma J."/>
            <person name="Pires J.C."/>
            <person name="King G.J."/>
            <person name="Brunel D."/>
            <person name="Delourme R."/>
            <person name="Renard M."/>
            <person name="Aury J.M."/>
            <person name="Adams K.L."/>
            <person name="Batley J."/>
            <person name="Snowdon R.J."/>
            <person name="Tost J."/>
            <person name="Edwards D."/>
            <person name="Zhou Y."/>
            <person name="Hua W."/>
            <person name="Sharpe A.G."/>
            <person name="Paterson A.H."/>
            <person name="Guan C."/>
            <person name="Wincker P."/>
        </authorList>
    </citation>
    <scope>NUCLEOTIDE SEQUENCE [LARGE SCALE GENOMIC DNA]</scope>
    <source>
        <strain evidence="6">cv. Darmor-bzh</strain>
    </source>
</reference>